<dbReference type="PROSITE" id="PS50001">
    <property type="entry name" value="SH2"/>
    <property type="match status" value="1"/>
</dbReference>
<keyword evidence="1" id="KW-0343">GTPase activation</keyword>
<dbReference type="InterPro" id="IPR046349">
    <property type="entry name" value="C1-like_sf"/>
</dbReference>
<dbReference type="SUPFAM" id="SSF48350">
    <property type="entry name" value="GTPase activation domain, GAP"/>
    <property type="match status" value="1"/>
</dbReference>
<evidence type="ECO:0000256" key="4">
    <source>
        <dbReference type="PROSITE-ProRule" id="PRU00191"/>
    </source>
</evidence>
<dbReference type="Gene3D" id="3.30.60.20">
    <property type="match status" value="1"/>
</dbReference>
<dbReference type="STRING" id="1561998.A0A1I7V1L2"/>
<dbReference type="GO" id="GO:0005096">
    <property type="term" value="F:GTPase activator activity"/>
    <property type="evidence" value="ECO:0007669"/>
    <property type="project" value="UniProtKB-KW"/>
</dbReference>
<evidence type="ECO:0000256" key="2">
    <source>
        <dbReference type="ARBA" id="ARBA00022723"/>
    </source>
</evidence>
<keyword evidence="4" id="KW-0727">SH2 domain</keyword>
<dbReference type="CDD" id="cd20806">
    <property type="entry name" value="C1_CHN"/>
    <property type="match status" value="1"/>
</dbReference>
<keyword evidence="2" id="KW-0479">Metal-binding</keyword>
<protein>
    <submittedName>
        <fullName evidence="9">Chimerin 2</fullName>
    </submittedName>
</protein>
<evidence type="ECO:0000259" key="6">
    <source>
        <dbReference type="PROSITE" id="PS50081"/>
    </source>
</evidence>
<dbReference type="PROSITE" id="PS50081">
    <property type="entry name" value="ZF_DAG_PE_2"/>
    <property type="match status" value="1"/>
</dbReference>
<dbReference type="Gene3D" id="3.30.505.10">
    <property type="entry name" value="SH2 domain"/>
    <property type="match status" value="1"/>
</dbReference>
<dbReference type="Proteomes" id="UP000095282">
    <property type="component" value="Unplaced"/>
</dbReference>
<dbReference type="InterPro" id="IPR020454">
    <property type="entry name" value="DAG/PE-bd"/>
</dbReference>
<evidence type="ECO:0000256" key="1">
    <source>
        <dbReference type="ARBA" id="ARBA00022468"/>
    </source>
</evidence>
<dbReference type="CDD" id="cd10352">
    <property type="entry name" value="SH2_a2chimerin_b2chimerin"/>
    <property type="match status" value="1"/>
</dbReference>
<dbReference type="SMART" id="SM00324">
    <property type="entry name" value="RhoGAP"/>
    <property type="match status" value="1"/>
</dbReference>
<dbReference type="SUPFAM" id="SSF55550">
    <property type="entry name" value="SH2 domain"/>
    <property type="match status" value="1"/>
</dbReference>
<evidence type="ECO:0000256" key="3">
    <source>
        <dbReference type="ARBA" id="ARBA00022833"/>
    </source>
</evidence>
<accession>A0A1I7V1L2</accession>
<evidence type="ECO:0000259" key="7">
    <source>
        <dbReference type="PROSITE" id="PS50238"/>
    </source>
</evidence>
<dbReference type="FunFam" id="3.30.60.20:FF:000025">
    <property type="entry name" value="Chimaerin"/>
    <property type="match status" value="1"/>
</dbReference>
<dbReference type="InterPro" id="IPR000980">
    <property type="entry name" value="SH2"/>
</dbReference>
<dbReference type="PRINTS" id="PR00008">
    <property type="entry name" value="DAGPEDOMAIN"/>
</dbReference>
<feature type="domain" description="Rho-GAP" evidence="7">
    <location>
        <begin position="233"/>
        <end position="420"/>
    </location>
</feature>
<dbReference type="PROSITE" id="PS50238">
    <property type="entry name" value="RHOGAP"/>
    <property type="match status" value="1"/>
</dbReference>
<dbReference type="InterPro" id="IPR002219">
    <property type="entry name" value="PKC_DAG/PE"/>
</dbReference>
<dbReference type="AlphaFoldDB" id="A0A1I7V1L2"/>
<dbReference type="PROSITE" id="PS00479">
    <property type="entry name" value="ZF_DAG_PE_1"/>
    <property type="match status" value="1"/>
</dbReference>
<dbReference type="Pfam" id="PF00620">
    <property type="entry name" value="RhoGAP"/>
    <property type="match status" value="1"/>
</dbReference>
<organism evidence="8 9">
    <name type="scientific">Caenorhabditis tropicalis</name>
    <dbReference type="NCBI Taxonomy" id="1561998"/>
    <lineage>
        <taxon>Eukaryota</taxon>
        <taxon>Metazoa</taxon>
        <taxon>Ecdysozoa</taxon>
        <taxon>Nematoda</taxon>
        <taxon>Chromadorea</taxon>
        <taxon>Rhabditida</taxon>
        <taxon>Rhabditina</taxon>
        <taxon>Rhabditomorpha</taxon>
        <taxon>Rhabditoidea</taxon>
        <taxon>Rhabditidae</taxon>
        <taxon>Peloderinae</taxon>
        <taxon>Caenorhabditis</taxon>
    </lineage>
</organism>
<dbReference type="eggNOG" id="KOG1453">
    <property type="taxonomic scope" value="Eukaryota"/>
</dbReference>
<dbReference type="WBParaSite" id="Csp11.Scaffold630.g21486.t1">
    <property type="protein sequence ID" value="Csp11.Scaffold630.g21486.t1"/>
    <property type="gene ID" value="Csp11.Scaffold630.g21486"/>
</dbReference>
<dbReference type="Pfam" id="PF00130">
    <property type="entry name" value="C1_1"/>
    <property type="match status" value="1"/>
</dbReference>
<proteinExistence type="predicted"/>
<keyword evidence="3" id="KW-0862">Zinc</keyword>
<dbReference type="Pfam" id="PF00017">
    <property type="entry name" value="SH2"/>
    <property type="match status" value="1"/>
</dbReference>
<keyword evidence="8" id="KW-1185">Reference proteome</keyword>
<dbReference type="SMART" id="SM00252">
    <property type="entry name" value="SH2"/>
    <property type="match status" value="1"/>
</dbReference>
<dbReference type="FunFam" id="3.30.505.10:FF:000019">
    <property type="entry name" value="Chimaerin"/>
    <property type="match status" value="1"/>
</dbReference>
<evidence type="ECO:0000313" key="8">
    <source>
        <dbReference type="Proteomes" id="UP000095282"/>
    </source>
</evidence>
<feature type="domain" description="Phorbol-ester/DAG-type" evidence="6">
    <location>
        <begin position="170"/>
        <end position="220"/>
    </location>
</feature>
<dbReference type="CDD" id="cd00159">
    <property type="entry name" value="RhoGAP"/>
    <property type="match status" value="1"/>
</dbReference>
<evidence type="ECO:0000259" key="5">
    <source>
        <dbReference type="PROSITE" id="PS50001"/>
    </source>
</evidence>
<evidence type="ECO:0000313" key="9">
    <source>
        <dbReference type="WBParaSite" id="Csp11.Scaffold630.g21486.t1"/>
    </source>
</evidence>
<dbReference type="GO" id="GO:0046872">
    <property type="term" value="F:metal ion binding"/>
    <property type="evidence" value="ECO:0007669"/>
    <property type="project" value="UniProtKB-KW"/>
</dbReference>
<reference evidence="9" key="1">
    <citation type="submission" date="2016-11" db="UniProtKB">
        <authorList>
            <consortium name="WormBaseParasite"/>
        </authorList>
    </citation>
    <scope>IDENTIFICATION</scope>
</reference>
<dbReference type="InterPro" id="IPR008936">
    <property type="entry name" value="Rho_GTPase_activation_prot"/>
</dbReference>
<dbReference type="InterPro" id="IPR035840">
    <property type="entry name" value="Chimaerin_SH2"/>
</dbReference>
<sequence length="423" mass="48057">MEDDGPPGSSGGPRGYWKQNLYLLQEKAPKPNAVLCRRQIPNKPRHFGAEFHGMIDRNEAEKMLLDAGEGAYLVRESQRSRDACTLCMVFDGKVMNYKLYYDGQFYVGEKRFDTMDLLVADGLISMFVDLHAADYIKRMADEAIYEDSPYSRYTNAATTSDIVRRPVTRAHNFTSYTFKAPHYCDYCRNFLWGLVHQGMRCEDCGFAAHKKCSEKTLHDCLPDSKYVKRMFGVDITTLCMAHGSDIPPIVSLCINEVESRGLNVEGIYRVSGSYEHMEKLKQQFDSNQNVDLNTVADIHTVCGLLKLYFRLLPQQLIPFSVHKQLLVAYQETNQRATHERERGLRKVMMELSDANIITLGAVLAHLKKVGGGSRAQFKNKMTVENLATIFSPTLFCSGSIPAMPNHQLLHFLINNPRVVPKHH</sequence>
<dbReference type="GO" id="GO:0007165">
    <property type="term" value="P:signal transduction"/>
    <property type="evidence" value="ECO:0007669"/>
    <property type="project" value="InterPro"/>
</dbReference>
<dbReference type="Gene3D" id="1.10.555.10">
    <property type="entry name" value="Rho GTPase activation protein"/>
    <property type="match status" value="1"/>
</dbReference>
<name>A0A1I7V1L2_9PELO</name>
<feature type="domain" description="SH2" evidence="5">
    <location>
        <begin position="50"/>
        <end position="119"/>
    </location>
</feature>
<dbReference type="PANTHER" id="PTHR46075">
    <property type="entry name" value="CHIMERIN FAMILY MEMBER"/>
    <property type="match status" value="1"/>
</dbReference>
<dbReference type="InterPro" id="IPR051854">
    <property type="entry name" value="Rho-type_GAP"/>
</dbReference>
<dbReference type="SUPFAM" id="SSF57889">
    <property type="entry name" value="Cysteine-rich domain"/>
    <property type="match status" value="1"/>
</dbReference>
<dbReference type="SMART" id="SM00109">
    <property type="entry name" value="C1"/>
    <property type="match status" value="1"/>
</dbReference>
<dbReference type="PANTHER" id="PTHR46075:SF2">
    <property type="entry name" value="RHO GTPASE ACTIVATING PROTEIN AT 5A, ISOFORM A"/>
    <property type="match status" value="1"/>
</dbReference>
<dbReference type="InterPro" id="IPR036860">
    <property type="entry name" value="SH2_dom_sf"/>
</dbReference>
<dbReference type="InterPro" id="IPR000198">
    <property type="entry name" value="RhoGAP_dom"/>
</dbReference>